<dbReference type="Gene3D" id="3.40.109.10">
    <property type="entry name" value="NADH Oxidase"/>
    <property type="match status" value="1"/>
</dbReference>
<organism evidence="2 3">
    <name type="scientific">Vibrio tarriae</name>
    <dbReference type="NCBI Taxonomy" id="2014742"/>
    <lineage>
        <taxon>Bacteria</taxon>
        <taxon>Pseudomonadati</taxon>
        <taxon>Pseudomonadota</taxon>
        <taxon>Gammaproteobacteria</taxon>
        <taxon>Vibrionales</taxon>
        <taxon>Vibrionaceae</taxon>
        <taxon>Vibrio</taxon>
    </lineage>
</organism>
<dbReference type="Pfam" id="PF00881">
    <property type="entry name" value="Nitroreductase"/>
    <property type="match status" value="1"/>
</dbReference>
<accession>A0AAU8WTI6</accession>
<dbReference type="KEGG" id="vti:CEQ48_17760"/>
<gene>
    <name evidence="2" type="ORF">CEQ48_17760</name>
</gene>
<dbReference type="EMBL" id="CP022353">
    <property type="protein sequence ID" value="ASK56498.1"/>
    <property type="molecule type" value="Genomic_DNA"/>
</dbReference>
<keyword evidence="3" id="KW-1185">Reference proteome</keyword>
<reference evidence="2 3" key="2">
    <citation type="submission" date="2017-06" db="EMBL/GenBank/DDBJ databases">
        <title>Complete genome sequence of Vibrio sp. 2521-89, a close relative of Vibrio cholerae isolated from lake water in New Mexico, USA.</title>
        <authorList>
            <person name="Liang K."/>
            <person name="Orata F.D."/>
            <person name="Winkjer N.S."/>
            <person name="Tarr C.L."/>
            <person name="Boucher Y."/>
        </authorList>
    </citation>
    <scope>NUCLEOTIDE SEQUENCE [LARGE SCALE GENOMIC DNA]</scope>
    <source>
        <strain evidence="2 3">2521-89</strain>
    </source>
</reference>
<dbReference type="Proteomes" id="UP000198371">
    <property type="component" value="Chromosome 1"/>
</dbReference>
<dbReference type="SUPFAM" id="SSF55469">
    <property type="entry name" value="FMN-dependent nitroreductase-like"/>
    <property type="match status" value="1"/>
</dbReference>
<dbReference type="GO" id="GO:0016491">
    <property type="term" value="F:oxidoreductase activity"/>
    <property type="evidence" value="ECO:0007669"/>
    <property type="project" value="InterPro"/>
</dbReference>
<name>A0AAU8WTI6_9VIBR</name>
<sequence>MSDIMLCSKLKPLGRLIKWLCGASYDFLRFIKYGGWRNQLSCEKKRNYYSVKVYHSLEKSMSFSNRNPDSGWGNAAILANILESALHYNNIGFHDHLGFDVLNKFVISNNGVTKTKLSDKVRKKLELINASWPKIKNHQYNESGIINLSRDELLSGVLDEPKKFFESRYSVREFSKERIERGLLLEAIELSLKTPSACNRQPWHVYYISDRKKN</sequence>
<reference evidence="3" key="1">
    <citation type="journal article" date="2017" name="Genome Announc.">
        <title>Complete Genome Sequence of Vibrio sp. Strain 2521-89, a Close Relative of Vibrio cholerae Isolated from Lake Water in New Mexico, USA.</title>
        <authorList>
            <person name="Liang K."/>
            <person name="Orata F.D."/>
            <person name="Winkjer N.S."/>
            <person name="Rowe L.A."/>
            <person name="Tarr C.L."/>
            <person name="Boucher Y."/>
        </authorList>
    </citation>
    <scope>NUCLEOTIDE SEQUENCE [LARGE SCALE GENOMIC DNA]</scope>
    <source>
        <strain evidence="3">2521-89</strain>
    </source>
</reference>
<evidence type="ECO:0000259" key="1">
    <source>
        <dbReference type="Pfam" id="PF00881"/>
    </source>
</evidence>
<evidence type="ECO:0000313" key="2">
    <source>
        <dbReference type="EMBL" id="ASK56498.1"/>
    </source>
</evidence>
<dbReference type="AlphaFoldDB" id="A0AAU8WTI6"/>
<proteinExistence type="predicted"/>
<feature type="domain" description="Nitroreductase" evidence="1">
    <location>
        <begin position="167"/>
        <end position="212"/>
    </location>
</feature>
<protein>
    <recommendedName>
        <fullName evidence="1">Nitroreductase domain-containing protein</fullName>
    </recommendedName>
</protein>
<evidence type="ECO:0000313" key="3">
    <source>
        <dbReference type="Proteomes" id="UP000198371"/>
    </source>
</evidence>
<dbReference type="InterPro" id="IPR000415">
    <property type="entry name" value="Nitroreductase-like"/>
</dbReference>
<dbReference type="InterPro" id="IPR029479">
    <property type="entry name" value="Nitroreductase"/>
</dbReference>